<dbReference type="Pfam" id="PF04296">
    <property type="entry name" value="YlxR"/>
    <property type="match status" value="1"/>
</dbReference>
<dbReference type="OrthoDB" id="386139at2"/>
<feature type="domain" description="YlxR" evidence="1">
    <location>
        <begin position="5"/>
        <end position="77"/>
    </location>
</feature>
<organism evidence="2 3">
    <name type="scientific">Candidatus Phytoplasma solani</name>
    <dbReference type="NCBI Taxonomy" id="69896"/>
    <lineage>
        <taxon>Bacteria</taxon>
        <taxon>Bacillati</taxon>
        <taxon>Mycoplasmatota</taxon>
        <taxon>Mollicutes</taxon>
        <taxon>Acholeplasmatales</taxon>
        <taxon>Acholeplasmataceae</taxon>
        <taxon>Candidatus Phytoplasma</taxon>
        <taxon>16SrXII (Stolbur group)</taxon>
    </lineage>
</organism>
<dbReference type="SUPFAM" id="SSF64376">
    <property type="entry name" value="YlxR-like"/>
    <property type="match status" value="1"/>
</dbReference>
<dbReference type="STRING" id="69896.S284_03060"/>
<dbReference type="PANTHER" id="PTHR34215">
    <property type="entry name" value="BLL0784 PROTEIN"/>
    <property type="match status" value="1"/>
</dbReference>
<dbReference type="InterPro" id="IPR035931">
    <property type="entry name" value="YlxR-like_sf"/>
</dbReference>
<accession>A0A421NUZ2</accession>
<dbReference type="RefSeq" id="WP_023161428.1">
    <property type="nucleotide sequence ID" value="NC_022588.1"/>
</dbReference>
<dbReference type="PANTHER" id="PTHR34215:SF1">
    <property type="entry name" value="YLXR DOMAIN-CONTAINING PROTEIN"/>
    <property type="match status" value="1"/>
</dbReference>
<dbReference type="InterPro" id="IPR037465">
    <property type="entry name" value="YlxR"/>
</dbReference>
<gene>
    <name evidence="2" type="ORF">PSSA1_v1c5310</name>
</gene>
<name>A0A421NUZ2_9MOLU</name>
<proteinExistence type="predicted"/>
<dbReference type="EMBL" id="MPBG01000008">
    <property type="protein sequence ID" value="RMI87838.1"/>
    <property type="molecule type" value="Genomic_DNA"/>
</dbReference>
<comment type="caution">
    <text evidence="2">The sequence shown here is derived from an EMBL/GenBank/DDBJ whole genome shotgun (WGS) entry which is preliminary data.</text>
</comment>
<dbReference type="Gene3D" id="3.30.1230.10">
    <property type="entry name" value="YlxR-like"/>
    <property type="match status" value="1"/>
</dbReference>
<protein>
    <recommendedName>
        <fullName evidence="1">YlxR domain-containing protein</fullName>
    </recommendedName>
</protein>
<evidence type="ECO:0000313" key="3">
    <source>
        <dbReference type="Proteomes" id="UP000283896"/>
    </source>
</evidence>
<dbReference type="InterPro" id="IPR007393">
    <property type="entry name" value="YlxR_dom"/>
</dbReference>
<dbReference type="KEGG" id="psol:S284_03060"/>
<evidence type="ECO:0000313" key="2">
    <source>
        <dbReference type="EMBL" id="RMI87838.1"/>
    </source>
</evidence>
<reference evidence="3" key="1">
    <citation type="submission" date="2016-11" db="EMBL/GenBank/DDBJ databases">
        <title>Genome sequence of Candidatus Phytoplasma solani strain SA-1.</title>
        <authorList>
            <person name="Haryono M."/>
            <person name="Samarzija I."/>
            <person name="Seruga Music M."/>
            <person name="Hogenhout S."/>
            <person name="Kuo C.-H."/>
        </authorList>
    </citation>
    <scope>NUCLEOTIDE SEQUENCE [LARGE SCALE GENOMIC DNA]</scope>
    <source>
        <strain evidence="3">SA-1</strain>
    </source>
</reference>
<dbReference type="AlphaFoldDB" id="A0A421NUZ2"/>
<sequence length="94" mass="10903">MNIARICIVSKKKQHTNNMIRVNATKLGKVAIDLDQKLQGRGAYLSFNQKYIQLAQKKRLLDKKLKTRVPETIYSELLKLVRSTTIKKTILYNN</sequence>
<keyword evidence="3" id="KW-1185">Reference proteome</keyword>
<evidence type="ECO:0000259" key="1">
    <source>
        <dbReference type="Pfam" id="PF04296"/>
    </source>
</evidence>
<dbReference type="Proteomes" id="UP000283896">
    <property type="component" value="Unassembled WGS sequence"/>
</dbReference>